<feature type="coiled-coil region" evidence="1">
    <location>
        <begin position="1767"/>
        <end position="1794"/>
    </location>
</feature>
<protein>
    <submittedName>
        <fullName evidence="3">Uncharacterized protein</fullName>
    </submittedName>
</protein>
<evidence type="ECO:0000256" key="2">
    <source>
        <dbReference type="SAM" id="MobiDB-lite"/>
    </source>
</evidence>
<feature type="coiled-coil region" evidence="1">
    <location>
        <begin position="585"/>
        <end position="621"/>
    </location>
</feature>
<dbReference type="EMBL" id="CAXAQS010000682">
    <property type="protein sequence ID" value="CAK9252658.1"/>
    <property type="molecule type" value="Genomic_DNA"/>
</dbReference>
<feature type="coiled-coil region" evidence="1">
    <location>
        <begin position="699"/>
        <end position="726"/>
    </location>
</feature>
<keyword evidence="4" id="KW-1185">Reference proteome</keyword>
<organism evidence="3 4">
    <name type="scientific">Sphagnum jensenii</name>
    <dbReference type="NCBI Taxonomy" id="128206"/>
    <lineage>
        <taxon>Eukaryota</taxon>
        <taxon>Viridiplantae</taxon>
        <taxon>Streptophyta</taxon>
        <taxon>Embryophyta</taxon>
        <taxon>Bryophyta</taxon>
        <taxon>Sphagnophytina</taxon>
        <taxon>Sphagnopsida</taxon>
        <taxon>Sphagnales</taxon>
        <taxon>Sphagnaceae</taxon>
        <taxon>Sphagnum</taxon>
    </lineage>
</organism>
<reference evidence="3" key="1">
    <citation type="submission" date="2024-02" db="EMBL/GenBank/DDBJ databases">
        <authorList>
            <consortium name="ELIXIR-Norway"/>
            <consortium name="Elixir Norway"/>
        </authorList>
    </citation>
    <scope>NUCLEOTIDE SEQUENCE</scope>
</reference>
<feature type="compositionally biased region" description="Polar residues" evidence="2">
    <location>
        <begin position="203"/>
        <end position="219"/>
    </location>
</feature>
<name>A0ABP0VFP3_9BRYO</name>
<feature type="region of interest" description="Disordered" evidence="2">
    <location>
        <begin position="203"/>
        <end position="253"/>
    </location>
</feature>
<dbReference type="Proteomes" id="UP001497444">
    <property type="component" value="Unassembled WGS sequence"/>
</dbReference>
<evidence type="ECO:0000256" key="1">
    <source>
        <dbReference type="SAM" id="Coils"/>
    </source>
</evidence>
<evidence type="ECO:0000313" key="4">
    <source>
        <dbReference type="Proteomes" id="UP001497444"/>
    </source>
</evidence>
<feature type="compositionally biased region" description="Low complexity" evidence="2">
    <location>
        <begin position="220"/>
        <end position="244"/>
    </location>
</feature>
<sequence>MMRSLKEFIHVLHELIDSFRPSVSSTTNIPTNMPVPPPSQPKYYRFKFGISNKPKAKSTPWSDEVSLAVNSSDTLYYHKRELSEPIHSGVRYEYYDSKYLRRLFKKQKLKNSQSIRYARLIKSLWDAEVVVKMEKMDSTLNRLKAEFEQLENSSLLPSDKPPTPVKHGIKEILRDATGGVFDNISPEAELIRQRFGAPVTSNAVSGAASSTTETNTNQGVSSSQQSVSEEAASLSETLESTPVREVPRRRPAPYRFLRPKRRKVFSSDNHNMRQTLSEFMSEMHHRTVSKVVRMTESDVVDSVSLRVFKRSNATGLAYQQYRAVLPISKQYSIKSSLAIKMAQSLFDAPRVEIDPSLLETHVLRDKLLKDEREMRFVLVDKPVDSTPTDFGNVPKSDSKKFGLGSRESIVDSDEDYDYGAEDYEEEAVSESMLARGFYDHPALGSESDVRAMFDLLKSAAPDFKFEDEPTFVPPPKTSININSPPASRRSKTSEDFLSSPPQDDELEEYMRVHSEEAAEILINEATADEFEAFVQQKRAEEARMQSLDAEASARQRANLAHWDKIENARRVKREEIARIAEEIKINSEKEKLKESRRLSEIEEAEKLRMVEEAKKTLLQQKFEVRVRVLEKFRNLFHEKVRLKPQQETSPVVAVETEEQKLLKLREAEALAQVSKAKVIRASVDAQIAEEAKFRVMKEGAEEMTRLAEVEEEADKAVEEVTKVASMTRKQQIAEEKSRVRRQQARAKIERARIARERQIVLNKSNQEKKKILGRIASMEAEESKLAQKKTVSSSPKSKPVVDKNVNVVDDIVNRVEDSRQRTLRDEANLMNQEMAQQRAQSLRANYKAKVELEMALKKGDDAEMRKLKTQMKVIMESEEEARVQDAKLRALREQEAAVDREIRIEEIKSRVIREATLTKMSREEVKARLEAELLMSRLVVNEEYLPKLNTSEANARLASELVRLEEEELIVGNYKMKGKVTLDQEERFAAIRDAAKGRVARDNAKVRLLSEEILKARATRESVINMKVEPDEEADKIRLVSQMDARIELFISELANATLMRDESVVSRDKILAEMVTPISDPRVTSDIVAEAKRYIDTKIDFDPRFGNVTPPSSKEEDYVPLPSNSIPIPVDGRELFDVLKKFGPVSEFFDRYVKAIKMTPNAEGFFQFFKKELRFLWEFQAYLGAERDIMDAHQEFLVAERRADVERSVAFQCEAMEISTLDPFLKQKFSKMKSDAMSRVSSYEALAEEKRTLYAERQLEALRMTVLHRAERFYRHAGYHYLDKNPRFDVHKIFLDDLKAAERELQQGNPFKKIEWQTLYSFMRDKQVKEWLDLGFDIPRPSTSASDRVGDNLERPAVHSPYYDYELDQPLVPPENIPPFSKIDNIGDIDEIVRSSEAQKVASLKELKDREEVKLREELRFLDGVKPLDIFESLGFPMNKPISFKTRKFCQSLFDLIPAVNRNPAYYAELVKDASISLQDDLKKKDINEDDIFYSFLRQQRTKVTQSGVTLSELNFYLNSKYYHIFPKRLVDELKDVEKGSKYYKPSESDKNSLPGFIKQVEGSTSVFQNLQRNPILVAIRKKIFGYQSSATPVPKPNVDELSAVTTYNPTQYPAGSLESITVEKLDGSSVTFQKLSAKSVVFETDEELEREKKQEMAIFLKKQELQKKIDEERDLKIRCSPFYRPWPLPEFDFDTFLKKEEESLVSFSIMLKSLEEKRAAELVRRRTLQNYTESSDSEDDNKTNPIYIASAQVDDLKSVRFQNIVRLSEKKISEMQDKVNRLEKEISARERSLPHESIIRRGPVGRSRTYGRSGLTQEQFLNKAKLHVAKLKRKIAYRTEELNDFKDTVAANPRTSAGSPHVLRSRNAPVRVEEFRPTSITVSSSPQVAVFPVSQKAIIDPQKVEETINRFMTEFPVSSIRKESGVIVSNQPLHDLRKSLKEEISGKKFSPEARSSSVINSEKAAALDKRRTDLIEKLTNDSENAAKLNINSEKAAARARRRAYLIEKLSKKEGGQVRVNQEEPEDPERAARIRVALRAEYDAALKKEIEEQDIRKSVRKQVHESLKKNNG</sequence>
<comment type="caution">
    <text evidence="3">The sequence shown here is derived from an EMBL/GenBank/DDBJ whole genome shotgun (WGS) entry which is preliminary data.</text>
</comment>
<evidence type="ECO:0000313" key="3">
    <source>
        <dbReference type="EMBL" id="CAK9252658.1"/>
    </source>
</evidence>
<gene>
    <name evidence="3" type="ORF">CSSPJE1EN1_LOCUS28036</name>
</gene>
<proteinExistence type="predicted"/>
<accession>A0ABP0VFP3</accession>
<feature type="region of interest" description="Disordered" evidence="2">
    <location>
        <begin position="466"/>
        <end position="502"/>
    </location>
</feature>
<keyword evidence="1" id="KW-0175">Coiled coil</keyword>